<evidence type="ECO:0000256" key="2">
    <source>
        <dbReference type="SAM" id="SignalP"/>
    </source>
</evidence>
<name>A0ABT1CYJ7_9PROT</name>
<feature type="region of interest" description="Disordered" evidence="1">
    <location>
        <begin position="57"/>
        <end position="93"/>
    </location>
</feature>
<gene>
    <name evidence="3" type="ORF">JYK14_00895</name>
</gene>
<feature type="chain" id="PRO_5046231398" evidence="2">
    <location>
        <begin position="27"/>
        <end position="508"/>
    </location>
</feature>
<keyword evidence="4" id="KW-1185">Reference proteome</keyword>
<proteinExistence type="predicted"/>
<feature type="signal peptide" evidence="2">
    <location>
        <begin position="1"/>
        <end position="26"/>
    </location>
</feature>
<comment type="caution">
    <text evidence="3">The sequence shown here is derived from an EMBL/GenBank/DDBJ whole genome shotgun (WGS) entry which is preliminary data.</text>
</comment>
<evidence type="ECO:0000313" key="4">
    <source>
        <dbReference type="Proteomes" id="UP001523392"/>
    </source>
</evidence>
<evidence type="ECO:0000313" key="3">
    <source>
        <dbReference type="EMBL" id="MCO6414738.1"/>
    </source>
</evidence>
<feature type="compositionally biased region" description="Low complexity" evidence="1">
    <location>
        <begin position="73"/>
        <end position="85"/>
    </location>
</feature>
<dbReference type="InterPro" id="IPR023614">
    <property type="entry name" value="Porin_dom_sf"/>
</dbReference>
<dbReference type="Gene3D" id="2.40.160.10">
    <property type="entry name" value="Porin"/>
    <property type="match status" value="1"/>
</dbReference>
<dbReference type="Pfam" id="PF07396">
    <property type="entry name" value="Porin_O_P"/>
    <property type="match status" value="1"/>
</dbReference>
<dbReference type="EMBL" id="JAFIRR010000006">
    <property type="protein sequence ID" value="MCO6414738.1"/>
    <property type="molecule type" value="Genomic_DNA"/>
</dbReference>
<keyword evidence="2" id="KW-0732">Signal</keyword>
<evidence type="ECO:0000256" key="1">
    <source>
        <dbReference type="SAM" id="MobiDB-lite"/>
    </source>
</evidence>
<sequence length="508" mass="55016">MSQSSLRARLLLTAAGLALLSSPALAQDASRLQAIEQQIRSLQGELTRLRRDAAAREAETRAAREEAARARTDAAAARQQAAAAPAPAPAPAADQVRITMPGGRPTFTSADGRFQASVGGQVQWDIGGAIRGAPGNPNNRGVPDINSFGQNLRRARLPFSFRFDDFTLNVTPDFGGSPDGTPTLYEANFNWNPIRPLTLTLGYFKPYITLYDSISSSDFLMLERPSIVEVARSISAGDSRSSFAVRWAQDRFFAAAALTGDAYGTNSTQTVRGQTGFVGRIAGRPYVTQDADLHLGVSGSYAFDIRRQSTGQTLQLRDRVELRIDQNRLIDTGSLPIDSAYVVGGEFGARWRNFLLMGEYYQIGLEQSQAGSTPRPDLTVDGGYVEASWVITGEKHGYSAANGAFSRPNPARPFSFAGGGPGAWELAARYSVMDLNDKVTRGRAQTATGGVFGGRQEVIGTSLSWYPTNYLRFVLNWDIVNVDRLNAAGTTQIGQRFHTLALRTQLAF</sequence>
<reference evidence="3 4" key="1">
    <citation type="submission" date="2021-12" db="EMBL/GenBank/DDBJ databases">
        <title>Siccirubricoccus leaddurans sp. nov., a high concentration Zn2+ tolerance bacterium.</title>
        <authorList>
            <person name="Cao Y."/>
        </authorList>
    </citation>
    <scope>NUCLEOTIDE SEQUENCE [LARGE SCALE GENOMIC DNA]</scope>
    <source>
        <strain evidence="3 4">KC 17139</strain>
    </source>
</reference>
<accession>A0ABT1CYJ7</accession>
<protein>
    <submittedName>
        <fullName evidence="3">OprO/OprP family phosphate-selective porin</fullName>
    </submittedName>
</protein>
<dbReference type="SUPFAM" id="SSF56935">
    <property type="entry name" value="Porins"/>
    <property type="match status" value="1"/>
</dbReference>
<dbReference type="InterPro" id="IPR010870">
    <property type="entry name" value="Porin_O/P"/>
</dbReference>
<feature type="compositionally biased region" description="Basic and acidic residues" evidence="1">
    <location>
        <begin position="57"/>
        <end position="72"/>
    </location>
</feature>
<dbReference type="Proteomes" id="UP001523392">
    <property type="component" value="Unassembled WGS sequence"/>
</dbReference>
<dbReference type="RefSeq" id="WP_252951326.1">
    <property type="nucleotide sequence ID" value="NZ_JAFIRR010000006.1"/>
</dbReference>
<organism evidence="3 4">
    <name type="scientific">Siccirubricoccus soli</name>
    <dbReference type="NCBI Taxonomy" id="2899147"/>
    <lineage>
        <taxon>Bacteria</taxon>
        <taxon>Pseudomonadati</taxon>
        <taxon>Pseudomonadota</taxon>
        <taxon>Alphaproteobacteria</taxon>
        <taxon>Acetobacterales</taxon>
        <taxon>Roseomonadaceae</taxon>
        <taxon>Siccirubricoccus</taxon>
    </lineage>
</organism>